<dbReference type="AlphaFoldDB" id="A0A0C9RZ34"/>
<dbReference type="InterPro" id="IPR013083">
    <property type="entry name" value="Znf_RING/FYVE/PHD"/>
</dbReference>
<evidence type="ECO:0000256" key="10">
    <source>
        <dbReference type="ARBA" id="ARBA00022833"/>
    </source>
</evidence>
<protein>
    <recommendedName>
        <fullName evidence="4">RING-type E3 ubiquitin transferase</fullName>
        <ecNumber evidence="4">2.3.2.27</ecNumber>
    </recommendedName>
</protein>
<dbReference type="SMART" id="SM00184">
    <property type="entry name" value="RING"/>
    <property type="match status" value="1"/>
</dbReference>
<dbReference type="GO" id="GO:0016567">
    <property type="term" value="P:protein ubiquitination"/>
    <property type="evidence" value="ECO:0007669"/>
    <property type="project" value="InterPro"/>
</dbReference>
<feature type="transmembrane region" description="Helical" evidence="15">
    <location>
        <begin position="67"/>
        <end position="88"/>
    </location>
</feature>
<accession>A0A0C9RZ34</accession>
<dbReference type="EC" id="2.3.2.27" evidence="4"/>
<feature type="compositionally biased region" description="Basic and acidic residues" evidence="14">
    <location>
        <begin position="264"/>
        <end position="278"/>
    </location>
</feature>
<reference evidence="17" key="1">
    <citation type="submission" date="2015-02" db="EMBL/GenBank/DDBJ databases">
        <title>A transcriptome of Wollemia nobilis - a relic of Gondwana.</title>
        <authorList>
            <person name="Chia J.Y."/>
            <person name="Leong Y.S."/>
            <person name="Abdul Karim S."/>
            <person name="Wan Azmi N."/>
            <person name="Hercus R."/>
            <person name="Croft L."/>
        </authorList>
    </citation>
    <scope>NUCLEOTIDE SEQUENCE</scope>
    <source>
        <strain evidence="17">MaeBrown</strain>
        <tissue evidence="17">Leaf</tissue>
    </source>
</reference>
<sequence length="441" mass="48162">MKSRRIHLGEIVYSAADNGSFLLGGSNRSSALPLFVVSLADSNHSSKGDSDDPYGTYDFNTRFNPSMAIIIVVLLSAFFFMGFFSIYLRRCTTDDGSSRFSRRRGARNNNENGAQGLREATRGLDRSVIESFPVFSYDLVKGLKTQTKGSECAVCLSDFEDTEMLRLLPKCSHAFHPECIDMWLCSHTTCPVCRTNLLPADGANPTDTDFGVVEPVQPPDQVTIVVDNAGGVSRHGSLRNASIRETVTTNAAEADNDSPILGLTKKEKESSNSDEFRRSHSTGHSLVRLRKDLEKPTEWYIATPAGLTPGLHRNCSFVAMHHSRSQGPSSSYASKLTAGYKLGGYDAGCSSQDACGAKSERWGGISMNAAAFIRSFSERAAPSLPRDQRVETAVPVSQQDRMAYLRKTLNWITRRDKDQKADSSHGGSMSSRRPDQGGSAA</sequence>
<comment type="catalytic activity">
    <reaction evidence="1">
        <text>S-ubiquitinyl-[E2 ubiquitin-conjugating enzyme]-L-cysteine + [acceptor protein]-L-lysine = [E2 ubiquitin-conjugating enzyme]-L-cysteine + N(6)-ubiquitinyl-[acceptor protein]-L-lysine.</text>
        <dbReference type="EC" id="2.3.2.27"/>
    </reaction>
</comment>
<evidence type="ECO:0000256" key="4">
    <source>
        <dbReference type="ARBA" id="ARBA00012483"/>
    </source>
</evidence>
<dbReference type="GO" id="GO:0061630">
    <property type="term" value="F:ubiquitin protein ligase activity"/>
    <property type="evidence" value="ECO:0007669"/>
    <property type="project" value="UniProtKB-EC"/>
</dbReference>
<keyword evidence="7" id="KW-0479">Metal-binding</keyword>
<evidence type="ECO:0000256" key="15">
    <source>
        <dbReference type="SAM" id="Phobius"/>
    </source>
</evidence>
<keyword evidence="9" id="KW-0833">Ubl conjugation pathway</keyword>
<evidence type="ECO:0000256" key="11">
    <source>
        <dbReference type="ARBA" id="ARBA00022989"/>
    </source>
</evidence>
<dbReference type="InterPro" id="IPR044600">
    <property type="entry name" value="ATL1/ATL16-like"/>
</dbReference>
<name>A0A0C9RZ34_9CONI</name>
<keyword evidence="8 13" id="KW-0863">Zinc-finger</keyword>
<evidence type="ECO:0000256" key="5">
    <source>
        <dbReference type="ARBA" id="ARBA00022679"/>
    </source>
</evidence>
<proteinExistence type="predicted"/>
<evidence type="ECO:0000256" key="3">
    <source>
        <dbReference type="ARBA" id="ARBA00004906"/>
    </source>
</evidence>
<dbReference type="FunFam" id="3.30.40.10:FF:000187">
    <property type="entry name" value="E3 ubiquitin-protein ligase ATL6"/>
    <property type="match status" value="1"/>
</dbReference>
<keyword evidence="5" id="KW-0808">Transferase</keyword>
<keyword evidence="6 15" id="KW-0812">Transmembrane</keyword>
<feature type="domain" description="RING-type" evidence="16">
    <location>
        <begin position="152"/>
        <end position="194"/>
    </location>
</feature>
<evidence type="ECO:0000256" key="9">
    <source>
        <dbReference type="ARBA" id="ARBA00022786"/>
    </source>
</evidence>
<dbReference type="PROSITE" id="PS50089">
    <property type="entry name" value="ZF_RING_2"/>
    <property type="match status" value="1"/>
</dbReference>
<keyword evidence="11 15" id="KW-1133">Transmembrane helix</keyword>
<evidence type="ECO:0000259" key="16">
    <source>
        <dbReference type="PROSITE" id="PS50089"/>
    </source>
</evidence>
<feature type="region of interest" description="Disordered" evidence="14">
    <location>
        <begin position="414"/>
        <end position="441"/>
    </location>
</feature>
<evidence type="ECO:0000313" key="17">
    <source>
        <dbReference type="EMBL" id="JAG89449.1"/>
    </source>
</evidence>
<dbReference type="GO" id="GO:0016020">
    <property type="term" value="C:membrane"/>
    <property type="evidence" value="ECO:0007669"/>
    <property type="project" value="UniProtKB-SubCell"/>
</dbReference>
<dbReference type="GO" id="GO:0008270">
    <property type="term" value="F:zinc ion binding"/>
    <property type="evidence" value="ECO:0007669"/>
    <property type="project" value="UniProtKB-KW"/>
</dbReference>
<dbReference type="Gene3D" id="3.30.40.10">
    <property type="entry name" value="Zinc/RING finger domain, C3HC4 (zinc finger)"/>
    <property type="match status" value="1"/>
</dbReference>
<evidence type="ECO:0000256" key="7">
    <source>
        <dbReference type="ARBA" id="ARBA00022723"/>
    </source>
</evidence>
<dbReference type="SUPFAM" id="SSF57850">
    <property type="entry name" value="RING/U-box"/>
    <property type="match status" value="1"/>
</dbReference>
<evidence type="ECO:0000256" key="6">
    <source>
        <dbReference type="ARBA" id="ARBA00022692"/>
    </source>
</evidence>
<organism evidence="17">
    <name type="scientific">Wollemia nobilis</name>
    <dbReference type="NCBI Taxonomy" id="56998"/>
    <lineage>
        <taxon>Eukaryota</taxon>
        <taxon>Viridiplantae</taxon>
        <taxon>Streptophyta</taxon>
        <taxon>Embryophyta</taxon>
        <taxon>Tracheophyta</taxon>
        <taxon>Spermatophyta</taxon>
        <taxon>Pinopsida</taxon>
        <taxon>Pinidae</taxon>
        <taxon>Conifers II</taxon>
        <taxon>Araucariales</taxon>
        <taxon>Araucariaceae</taxon>
        <taxon>Wollemia</taxon>
    </lineage>
</organism>
<dbReference type="Pfam" id="PF13639">
    <property type="entry name" value="zf-RING_2"/>
    <property type="match status" value="1"/>
</dbReference>
<evidence type="ECO:0000256" key="13">
    <source>
        <dbReference type="PROSITE-ProRule" id="PRU00175"/>
    </source>
</evidence>
<dbReference type="EMBL" id="GCHU01001408">
    <property type="protein sequence ID" value="JAG89449.1"/>
    <property type="molecule type" value="Transcribed_RNA"/>
</dbReference>
<feature type="region of interest" description="Disordered" evidence="14">
    <location>
        <begin position="95"/>
        <end position="119"/>
    </location>
</feature>
<feature type="region of interest" description="Disordered" evidence="14">
    <location>
        <begin position="249"/>
        <end position="283"/>
    </location>
</feature>
<dbReference type="PANTHER" id="PTHR46913">
    <property type="entry name" value="RING-H2 FINGER PROTEIN ATL16"/>
    <property type="match status" value="1"/>
</dbReference>
<dbReference type="InterPro" id="IPR001841">
    <property type="entry name" value="Znf_RING"/>
</dbReference>
<keyword evidence="10" id="KW-0862">Zinc</keyword>
<evidence type="ECO:0000256" key="8">
    <source>
        <dbReference type="ARBA" id="ARBA00022771"/>
    </source>
</evidence>
<dbReference type="PANTHER" id="PTHR46913:SF1">
    <property type="entry name" value="RING-H2 FINGER PROTEIN ATL16"/>
    <property type="match status" value="1"/>
</dbReference>
<evidence type="ECO:0000256" key="14">
    <source>
        <dbReference type="SAM" id="MobiDB-lite"/>
    </source>
</evidence>
<evidence type="ECO:0000256" key="12">
    <source>
        <dbReference type="ARBA" id="ARBA00023136"/>
    </source>
</evidence>
<evidence type="ECO:0000256" key="2">
    <source>
        <dbReference type="ARBA" id="ARBA00004167"/>
    </source>
</evidence>
<comment type="pathway">
    <text evidence="3">Protein modification; protein ubiquitination.</text>
</comment>
<comment type="subcellular location">
    <subcellularLocation>
        <location evidence="2">Membrane</location>
        <topology evidence="2">Single-pass membrane protein</topology>
    </subcellularLocation>
</comment>
<dbReference type="CDD" id="cd16461">
    <property type="entry name" value="RING-H2_EL5-like"/>
    <property type="match status" value="1"/>
</dbReference>
<feature type="compositionally biased region" description="Basic and acidic residues" evidence="14">
    <location>
        <begin position="414"/>
        <end position="423"/>
    </location>
</feature>
<keyword evidence="12 15" id="KW-0472">Membrane</keyword>
<evidence type="ECO:0000256" key="1">
    <source>
        <dbReference type="ARBA" id="ARBA00000900"/>
    </source>
</evidence>